<comment type="subcellular location">
    <subcellularLocation>
        <location evidence="1">Secreted</location>
    </subcellularLocation>
</comment>
<reference evidence="6" key="1">
    <citation type="submission" date="2012-08" db="EMBL/GenBank/DDBJ databases">
        <title>Transcriptome of adult Musca domestica launches a platform for comparative house fly gene expression and characterization of differential gene expression among resistant and susceptible house flies.</title>
        <authorList>
            <person name="Liu N."/>
            <person name="Zhang L."/>
            <person name="Li M."/>
            <person name="Reid W."/>
        </authorList>
    </citation>
    <scope>NUCLEOTIDE SEQUENCE</scope>
    <source>
        <strain evidence="6">ALHF</strain>
        <tissue evidence="6">Whole body</tissue>
    </source>
</reference>
<feature type="domain" description="Fibrillar collagen NC1" evidence="5">
    <location>
        <begin position="268"/>
        <end position="492"/>
    </location>
</feature>
<dbReference type="GO" id="GO:0005576">
    <property type="term" value="C:extracellular region"/>
    <property type="evidence" value="ECO:0007669"/>
    <property type="project" value="UniProtKB-SubCell"/>
</dbReference>
<dbReference type="PROSITE" id="PS51461">
    <property type="entry name" value="NC1_FIB"/>
    <property type="match status" value="1"/>
</dbReference>
<evidence type="ECO:0000256" key="1">
    <source>
        <dbReference type="ARBA" id="ARBA00004613"/>
    </source>
</evidence>
<accession>T1PCG7</accession>
<dbReference type="VEuPathDB" id="VectorBase:MDOA012082"/>
<dbReference type="Pfam" id="PF01391">
    <property type="entry name" value="Collagen"/>
    <property type="match status" value="2"/>
</dbReference>
<evidence type="ECO:0000256" key="4">
    <source>
        <dbReference type="SAM" id="MobiDB-lite"/>
    </source>
</evidence>
<dbReference type="Pfam" id="PF01410">
    <property type="entry name" value="COLFI"/>
    <property type="match status" value="1"/>
</dbReference>
<evidence type="ECO:0000256" key="3">
    <source>
        <dbReference type="ARBA" id="ARBA00023119"/>
    </source>
</evidence>
<feature type="compositionally biased region" description="Basic and acidic residues" evidence="4">
    <location>
        <begin position="114"/>
        <end position="123"/>
    </location>
</feature>
<feature type="region of interest" description="Disordered" evidence="4">
    <location>
        <begin position="222"/>
        <end position="264"/>
    </location>
</feature>
<dbReference type="PANTHER" id="PTHR37456:SF6">
    <property type="entry name" value="COLLAGEN ALPHA-1(XXIII) CHAIN-LIKE ISOFORM X2"/>
    <property type="match status" value="1"/>
</dbReference>
<dbReference type="AlphaFoldDB" id="T1PCG7"/>
<dbReference type="SMART" id="SM00038">
    <property type="entry name" value="COLFI"/>
    <property type="match status" value="1"/>
</dbReference>
<dbReference type="PANTHER" id="PTHR37456">
    <property type="entry name" value="SI:CH211-266K2.1"/>
    <property type="match status" value="1"/>
</dbReference>
<feature type="compositionally biased region" description="Basic and acidic residues" evidence="4">
    <location>
        <begin position="165"/>
        <end position="174"/>
    </location>
</feature>
<evidence type="ECO:0000256" key="2">
    <source>
        <dbReference type="ARBA" id="ARBA00022525"/>
    </source>
</evidence>
<dbReference type="InterPro" id="IPR008160">
    <property type="entry name" value="Collagen"/>
</dbReference>
<dbReference type="Gene3D" id="2.60.120.1000">
    <property type="match status" value="1"/>
</dbReference>
<feature type="region of interest" description="Disordered" evidence="4">
    <location>
        <begin position="1"/>
        <end position="191"/>
    </location>
</feature>
<evidence type="ECO:0000313" key="6">
    <source>
        <dbReference type="EMBL" id="AFP61080.1"/>
    </source>
</evidence>
<keyword evidence="3 6" id="KW-0176">Collagen</keyword>
<dbReference type="GO" id="GO:0005581">
    <property type="term" value="C:collagen trimer"/>
    <property type="evidence" value="ECO:0007669"/>
    <property type="project" value="UniProtKB-KW"/>
</dbReference>
<dbReference type="FunFam" id="2.60.120.1000:FF:000007">
    <property type="entry name" value="Collagen type V alpha 3 chain"/>
    <property type="match status" value="1"/>
</dbReference>
<dbReference type="InterPro" id="IPR050938">
    <property type="entry name" value="Collagen_Structural_Proteins"/>
</dbReference>
<evidence type="ECO:0000259" key="5">
    <source>
        <dbReference type="PROSITE" id="PS51461"/>
    </source>
</evidence>
<dbReference type="GO" id="GO:0005201">
    <property type="term" value="F:extracellular matrix structural constituent"/>
    <property type="evidence" value="ECO:0007669"/>
    <property type="project" value="InterPro"/>
</dbReference>
<dbReference type="VEuPathDB" id="VectorBase:MDOMA2_014513"/>
<organism evidence="6">
    <name type="scientific">Musca domestica</name>
    <name type="common">House fly</name>
    <dbReference type="NCBI Taxonomy" id="7370"/>
    <lineage>
        <taxon>Eukaryota</taxon>
        <taxon>Metazoa</taxon>
        <taxon>Ecdysozoa</taxon>
        <taxon>Arthropoda</taxon>
        <taxon>Hexapoda</taxon>
        <taxon>Insecta</taxon>
        <taxon>Pterygota</taxon>
        <taxon>Neoptera</taxon>
        <taxon>Endopterygota</taxon>
        <taxon>Diptera</taxon>
        <taxon>Brachycera</taxon>
        <taxon>Muscomorpha</taxon>
        <taxon>Muscoidea</taxon>
        <taxon>Muscidae</taxon>
        <taxon>Musca</taxon>
    </lineage>
</organism>
<dbReference type="InterPro" id="IPR000885">
    <property type="entry name" value="Fib_collagen_C"/>
</dbReference>
<sequence length="492" mass="52674">MGETGPPGKQGPEGPAGMQGPAGVQGEKGDKGDLGPVGPIGMSGPPGPAGLQGPAGKRGPQGLVGETGAPGAVGPMGKEGQIGLPGPTGPKGDRGRRGPKGHRGELGMAGMKGEQGEKGDRGPRGPQGPEGLKGDPGPRGLVGPKGNDGPPGQPGMHGPMGPKGVDGRAGDRGEMGPPGPPGAPGAPAEAPMIPPELLFQMQQYSNTKAETRRRRDVDMAAFAEDDDDLNELMGAAPQQRTPEEPKKLKRKKKKQRQDQVTEASDKIVDMYNAIYSIRQEMDKIRKPTGTQDNPGRTCKDLHFAHPHFENDWYWIDPNGGMPDDAIHVFCNMTNNGETCLYPDVHTAEMPLVPWKYAGDKQWFSKIQGGSKISYDGVGTVQLTFLKMSYSEALQNFTYYCRNSVAWHDRAGNNYEKSLTFLGDNEMEIGRESRGVTVEVVKDECANTHATGSTILLVNTKRLNYLPINDFLPLDYARENQAFGFKVGPVCFK</sequence>
<protein>
    <submittedName>
        <fullName evidence="6">Fibrillar collagen domain protein</fullName>
    </submittedName>
</protein>
<proteinExistence type="evidence at transcript level"/>
<dbReference type="EMBL" id="KA646451">
    <property type="protein sequence ID" value="AFP61080.1"/>
    <property type="molecule type" value="mRNA"/>
</dbReference>
<dbReference type="VEuPathDB" id="VectorBase:MDOA015907"/>
<keyword evidence="2" id="KW-0964">Secreted</keyword>
<name>T1PCG7_MUSDO</name>